<keyword evidence="2" id="KW-1133">Transmembrane helix</keyword>
<accession>A0ABU8EJE5</accession>
<keyword evidence="2" id="KW-0472">Membrane</keyword>
<evidence type="ECO:0000256" key="2">
    <source>
        <dbReference type="SAM" id="Phobius"/>
    </source>
</evidence>
<evidence type="ECO:0000313" key="4">
    <source>
        <dbReference type="Proteomes" id="UP001387110"/>
    </source>
</evidence>
<dbReference type="RefSeq" id="WP_214748444.1">
    <property type="nucleotide sequence ID" value="NZ_JBAWKY010000003.1"/>
</dbReference>
<dbReference type="EMBL" id="JBAWKY010000003">
    <property type="protein sequence ID" value="MEI4463050.1"/>
    <property type="molecule type" value="Genomic_DNA"/>
</dbReference>
<feature type="region of interest" description="Disordered" evidence="1">
    <location>
        <begin position="1"/>
        <end position="20"/>
    </location>
</feature>
<organism evidence="3 4">
    <name type="scientific">Exiguobacterium indicum</name>
    <dbReference type="NCBI Taxonomy" id="296995"/>
    <lineage>
        <taxon>Bacteria</taxon>
        <taxon>Bacillati</taxon>
        <taxon>Bacillota</taxon>
        <taxon>Bacilli</taxon>
        <taxon>Bacillales</taxon>
        <taxon>Bacillales Family XII. Incertae Sedis</taxon>
        <taxon>Exiguobacterium</taxon>
    </lineage>
</organism>
<sequence>MLSPVNEREERTGKRERRKQRKIDVGCVTIVGVPLLFIVPFLLIILVLMKSAP</sequence>
<proteinExistence type="predicted"/>
<name>A0ABU8EJE5_9BACL</name>
<dbReference type="Proteomes" id="UP001387110">
    <property type="component" value="Unassembled WGS sequence"/>
</dbReference>
<keyword evidence="2" id="KW-0812">Transmembrane</keyword>
<comment type="caution">
    <text evidence="3">The sequence shown here is derived from an EMBL/GenBank/DDBJ whole genome shotgun (WGS) entry which is preliminary data.</text>
</comment>
<feature type="compositionally biased region" description="Basic and acidic residues" evidence="1">
    <location>
        <begin position="1"/>
        <end position="13"/>
    </location>
</feature>
<evidence type="ECO:0000313" key="3">
    <source>
        <dbReference type="EMBL" id="MEI4463050.1"/>
    </source>
</evidence>
<gene>
    <name evidence="3" type="ORF">SZL87_11480</name>
</gene>
<reference evidence="3 4" key="1">
    <citation type="submission" date="2023-12" db="EMBL/GenBank/DDBJ databases">
        <authorList>
            <person name="Easwaran N."/>
            <person name="Lazarus H.P.S."/>
        </authorList>
    </citation>
    <scope>NUCLEOTIDE SEQUENCE [LARGE SCALE GENOMIC DNA]</scope>
    <source>
        <strain evidence="3 4">VIT-2023</strain>
    </source>
</reference>
<feature type="transmembrane region" description="Helical" evidence="2">
    <location>
        <begin position="25"/>
        <end position="49"/>
    </location>
</feature>
<evidence type="ECO:0000256" key="1">
    <source>
        <dbReference type="SAM" id="MobiDB-lite"/>
    </source>
</evidence>
<keyword evidence="4" id="KW-1185">Reference proteome</keyword>
<protein>
    <submittedName>
        <fullName evidence="3">Uncharacterized protein</fullName>
    </submittedName>
</protein>